<dbReference type="EMBL" id="BBNY01000007">
    <property type="protein sequence ID" value="GAL89237.1"/>
    <property type="molecule type" value="Genomic_DNA"/>
</dbReference>
<evidence type="ECO:0000256" key="1">
    <source>
        <dbReference type="SAM" id="SignalP"/>
    </source>
</evidence>
<evidence type="ECO:0008006" key="4">
    <source>
        <dbReference type="Google" id="ProtNLM"/>
    </source>
</evidence>
<sequence>MLYFIVLKMKKLPLLLFLVCIPFILQAQKKPEDKKASEKKEFKVDSTKVLTLDKTIKTLYNVISAEKEESRNWKQFKYLFHPDAKLIASGMNTDYEYKAKYLTPAEYIKNSQKWLKMNGFIEKEIHRSVNTFGNIAHVFSTYECYYSKDDKKPFMRGINSIQLFYDEDRWWIINIYWAQETEENAIPKAYLPRN</sequence>
<feature type="chain" id="PRO_5001944807" description="SnoaL-like domain-containing protein" evidence="1">
    <location>
        <begin position="28"/>
        <end position="194"/>
    </location>
</feature>
<dbReference type="SUPFAM" id="SSF54427">
    <property type="entry name" value="NTF2-like"/>
    <property type="match status" value="1"/>
</dbReference>
<dbReference type="AlphaFoldDB" id="A0A098LS71"/>
<dbReference type="InterPro" id="IPR032710">
    <property type="entry name" value="NTF2-like_dom_sf"/>
</dbReference>
<dbReference type="Proteomes" id="UP000030184">
    <property type="component" value="Unassembled WGS sequence"/>
</dbReference>
<gene>
    <name evidence="2" type="ORF">JCM19538_3317</name>
</gene>
<proteinExistence type="predicted"/>
<dbReference type="Gene3D" id="3.10.450.50">
    <property type="match status" value="1"/>
</dbReference>
<organism evidence="2 3">
    <name type="scientific">Jejuia pallidilutea</name>
    <dbReference type="NCBI Taxonomy" id="504487"/>
    <lineage>
        <taxon>Bacteria</taxon>
        <taxon>Pseudomonadati</taxon>
        <taxon>Bacteroidota</taxon>
        <taxon>Flavobacteriia</taxon>
        <taxon>Flavobacteriales</taxon>
        <taxon>Flavobacteriaceae</taxon>
        <taxon>Jejuia</taxon>
    </lineage>
</organism>
<comment type="caution">
    <text evidence="2">The sequence shown here is derived from an EMBL/GenBank/DDBJ whole genome shotgun (WGS) entry which is preliminary data.</text>
</comment>
<name>A0A098LS71_9FLAO</name>
<keyword evidence="3" id="KW-1185">Reference proteome</keyword>
<reference evidence="3" key="1">
    <citation type="journal article" date="2014" name="Genome Announc.">
        <title>Draft Genome Sequence of Marine Flavobacterium Jejuia pallidilutea Strain 11shimoA1 and Pigmentation Mutants.</title>
        <authorList>
            <person name="Takatani N."/>
            <person name="Nakanishi M."/>
            <person name="Meirelles P."/>
            <person name="Mino S."/>
            <person name="Suda W."/>
            <person name="Oshima K."/>
            <person name="Hattori M."/>
            <person name="Ohkuma M."/>
            <person name="Hosokawa M."/>
            <person name="Miyashita K."/>
            <person name="Thompson F.L."/>
            <person name="Niwa A."/>
            <person name="Sawabe T."/>
            <person name="Sawabe T."/>
        </authorList>
    </citation>
    <scope>NUCLEOTIDE SEQUENCE [LARGE SCALE GENOMIC DNA]</scope>
    <source>
        <strain evidence="3">JCM 19538</strain>
    </source>
</reference>
<evidence type="ECO:0000313" key="2">
    <source>
        <dbReference type="EMBL" id="GAL89237.1"/>
    </source>
</evidence>
<feature type="signal peptide" evidence="1">
    <location>
        <begin position="1"/>
        <end position="27"/>
    </location>
</feature>
<accession>A0A098LS71</accession>
<protein>
    <recommendedName>
        <fullName evidence="4">SnoaL-like domain-containing protein</fullName>
    </recommendedName>
</protein>
<evidence type="ECO:0000313" key="3">
    <source>
        <dbReference type="Proteomes" id="UP000030184"/>
    </source>
</evidence>
<keyword evidence="1" id="KW-0732">Signal</keyword>